<evidence type="ECO:0000313" key="3">
    <source>
        <dbReference type="Proteomes" id="UP001215231"/>
    </source>
</evidence>
<feature type="transmembrane region" description="Helical" evidence="1">
    <location>
        <begin position="6"/>
        <end position="25"/>
    </location>
</feature>
<evidence type="ECO:0000313" key="2">
    <source>
        <dbReference type="EMBL" id="WDE13497.1"/>
    </source>
</evidence>
<name>A0ABY7VLD6_9GAMM</name>
<proteinExistence type="predicted"/>
<evidence type="ECO:0000256" key="1">
    <source>
        <dbReference type="SAM" id="Phobius"/>
    </source>
</evidence>
<dbReference type="RefSeq" id="WP_274053880.1">
    <property type="nucleotide sequence ID" value="NZ_CP059693.1"/>
</dbReference>
<organism evidence="2 3">
    <name type="scientific">Thalassomonas haliotis</name>
    <dbReference type="NCBI Taxonomy" id="485448"/>
    <lineage>
        <taxon>Bacteria</taxon>
        <taxon>Pseudomonadati</taxon>
        <taxon>Pseudomonadota</taxon>
        <taxon>Gammaproteobacteria</taxon>
        <taxon>Alteromonadales</taxon>
        <taxon>Colwelliaceae</taxon>
        <taxon>Thalassomonas</taxon>
    </lineage>
</organism>
<keyword evidence="1" id="KW-0812">Transmembrane</keyword>
<gene>
    <name evidence="2" type="ORF">H3N35_08700</name>
</gene>
<dbReference type="EMBL" id="CP059693">
    <property type="protein sequence ID" value="WDE13497.1"/>
    <property type="molecule type" value="Genomic_DNA"/>
</dbReference>
<keyword evidence="1" id="KW-0472">Membrane</keyword>
<protein>
    <recommendedName>
        <fullName evidence="4">DUF1648 domain-containing protein</fullName>
    </recommendedName>
</protein>
<keyword evidence="1" id="KW-1133">Transmembrane helix</keyword>
<feature type="transmembrane region" description="Helical" evidence="1">
    <location>
        <begin position="88"/>
        <end position="112"/>
    </location>
</feature>
<reference evidence="2 3" key="1">
    <citation type="journal article" date="2022" name="Mar. Drugs">
        <title>Bioassay-Guided Fractionation Leads to the Detection of Cholic Acid Generated by the Rare Thalassomonas sp.</title>
        <authorList>
            <person name="Pheiffer F."/>
            <person name="Schneider Y.K."/>
            <person name="Hansen E.H."/>
            <person name="Andersen J.H."/>
            <person name="Isaksson J."/>
            <person name="Busche T."/>
            <person name="R C."/>
            <person name="Kalinowski J."/>
            <person name="Zyl L.V."/>
            <person name="Trindade M."/>
        </authorList>
    </citation>
    <scope>NUCLEOTIDE SEQUENCE [LARGE SCALE GENOMIC DNA]</scope>
    <source>
        <strain evidence="2 3">A5K-61T</strain>
    </source>
</reference>
<dbReference type="Proteomes" id="UP001215231">
    <property type="component" value="Chromosome"/>
</dbReference>
<sequence>MNLYDYLMIGILVFIFILAIALFCFSRITVKHIENEMAKAGKLPPEWDKGIGARLPAYALIILFPNINRHASLVDVESTKRYARKIDWYLALFFELSFVTLIVIMALAYFLYGPE</sequence>
<evidence type="ECO:0008006" key="4">
    <source>
        <dbReference type="Google" id="ProtNLM"/>
    </source>
</evidence>
<keyword evidence="3" id="KW-1185">Reference proteome</keyword>
<accession>A0ABY7VLD6</accession>